<dbReference type="PANTHER" id="PTHR21600">
    <property type="entry name" value="MITOCHONDRIAL RNA PSEUDOURIDINE SYNTHASE"/>
    <property type="match status" value="1"/>
</dbReference>
<dbReference type="GO" id="GO:0003723">
    <property type="term" value="F:RNA binding"/>
    <property type="evidence" value="ECO:0007669"/>
    <property type="project" value="InterPro"/>
</dbReference>
<evidence type="ECO:0000259" key="5">
    <source>
        <dbReference type="Pfam" id="PF00849"/>
    </source>
</evidence>
<dbReference type="AlphaFoldDB" id="A0A0F6U1T2"/>
<dbReference type="PROSITE" id="PS01129">
    <property type="entry name" value="PSI_RLU"/>
    <property type="match status" value="1"/>
</dbReference>
<feature type="coiled-coil region" evidence="4">
    <location>
        <begin position="117"/>
        <end position="211"/>
    </location>
</feature>
<proteinExistence type="predicted"/>
<dbReference type="InterPro" id="IPR050188">
    <property type="entry name" value="RluA_PseudoU_synthase"/>
</dbReference>
<dbReference type="SUPFAM" id="SSF55120">
    <property type="entry name" value="Pseudouridine synthase"/>
    <property type="match status" value="1"/>
</dbReference>
<dbReference type="PATRIC" id="fig|1641812.3.peg.688"/>
<gene>
    <name evidence="6" type="ORF">MYAER_0666</name>
</gene>
<dbReference type="GO" id="GO:0016829">
    <property type="term" value="F:lyase activity"/>
    <property type="evidence" value="ECO:0007669"/>
    <property type="project" value="UniProtKB-KW"/>
</dbReference>
<keyword evidence="6" id="KW-0456">Lyase</keyword>
<dbReference type="Proteomes" id="UP000034103">
    <property type="component" value="Chromosome"/>
</dbReference>
<evidence type="ECO:0000256" key="4">
    <source>
        <dbReference type="SAM" id="Coils"/>
    </source>
</evidence>
<dbReference type="InterPro" id="IPR006145">
    <property type="entry name" value="PsdUridine_synth_RsuA/RluA"/>
</dbReference>
<dbReference type="Gene3D" id="3.30.2350.10">
    <property type="entry name" value="Pseudouridine synthase"/>
    <property type="match status" value="1"/>
</dbReference>
<reference evidence="6 7" key="1">
    <citation type="journal article" date="2015" name="Genome Announc.">
        <title>Complete Genome Sequence of Microcystis aeruginosa NIES-2549, a Bloom-Forming Cyanobacterium from Lake Kasumigaura, Japan.</title>
        <authorList>
            <person name="Yamaguchi H."/>
            <person name="Suzuki S."/>
            <person name="Tanabe Y."/>
            <person name="Osana Y."/>
            <person name="Shimura Y."/>
            <person name="Ishida K."/>
            <person name="Kawachi M."/>
        </authorList>
    </citation>
    <scope>NUCLEOTIDE SEQUENCE [LARGE SCALE GENOMIC DNA]</scope>
    <source>
        <strain evidence="6 7">NIES-2549</strain>
    </source>
</reference>
<dbReference type="RefSeq" id="WP_046660941.1">
    <property type="nucleotide sequence ID" value="NZ_CP011304.1"/>
</dbReference>
<feature type="domain" description="Pseudouridine synthase RsuA/RluA-like" evidence="5">
    <location>
        <begin position="309"/>
        <end position="454"/>
    </location>
</feature>
<dbReference type="CDD" id="cd02869">
    <property type="entry name" value="PseudoU_synth_RluA_like"/>
    <property type="match status" value="1"/>
</dbReference>
<organism evidence="6 7">
    <name type="scientific">Microcystis aeruginosa NIES-2549</name>
    <dbReference type="NCBI Taxonomy" id="1641812"/>
    <lineage>
        <taxon>Bacteria</taxon>
        <taxon>Bacillati</taxon>
        <taxon>Cyanobacteriota</taxon>
        <taxon>Cyanophyceae</taxon>
        <taxon>Oscillatoriophycideae</taxon>
        <taxon>Chroococcales</taxon>
        <taxon>Microcystaceae</taxon>
        <taxon>Microcystis</taxon>
    </lineage>
</organism>
<evidence type="ECO:0000256" key="3">
    <source>
        <dbReference type="ARBA" id="ARBA00033164"/>
    </source>
</evidence>
<dbReference type="GO" id="GO:0009982">
    <property type="term" value="F:pseudouridine synthase activity"/>
    <property type="evidence" value="ECO:0007669"/>
    <property type="project" value="InterPro"/>
</dbReference>
<keyword evidence="4" id="KW-0175">Coiled coil</keyword>
<dbReference type="InterPro" id="IPR020103">
    <property type="entry name" value="PsdUridine_synth_cat_dom_sf"/>
</dbReference>
<evidence type="ECO:0000313" key="7">
    <source>
        <dbReference type="Proteomes" id="UP000034103"/>
    </source>
</evidence>
<sequence length="501" mass="57390">MKEVTYYYQGICPETGELLRLPRTLLAEKIAQDLMTTITNPQGKMYGILLGENAAGEIEILKAFSGQGEAAGWVPSLVGREKIMLEEKRVLQLLETIKQEIITLQSIPEHNLYRLNQANFECKIQALQQQHQNHKQERNRLRNLGNLKPEELEKLNNISRQEKRARKQLKQEQKQVLDPLIDKINVANQRIIELKQQRRKLSKQLQELLYQSYCLNNFSGQSLSLAKLMGSNLLPTGTGECCAPKLLNYAAMKGLKPVAMAEFWWGESNRDRKQGEFYGACQERCQPLMGFLLSGLRSSLEIIYEDEGIIAINKPAGLLSVAGRYQDSQDAVVNRFRRQGKNVIPVHRLDRETSGILLLAKSLDIYRCLSQQFQRREVEKIYEAILSEVVERESGIIDLPLWGNPQNRPYQTVDWQRGKASQTYFKVIGKEGNYSRLEFIPYTGRTHQIRVHSQAGLGIGILGDLLYNGKQSDRLYLHAKQLSFRHPQTETKLDLIIPTPF</sequence>
<evidence type="ECO:0000256" key="2">
    <source>
        <dbReference type="ARBA" id="ARBA00031870"/>
    </source>
</evidence>
<dbReference type="InterPro" id="IPR006224">
    <property type="entry name" value="PsdUridine_synth_RluA-like_CS"/>
</dbReference>
<dbReference type="Pfam" id="PF00849">
    <property type="entry name" value="PseudoU_synth_2"/>
    <property type="match status" value="1"/>
</dbReference>
<dbReference type="HOGENOM" id="CLU_037416_0_0_3"/>
<name>A0A0F6U1T2_MICAE</name>
<dbReference type="PANTHER" id="PTHR21600:SF89">
    <property type="entry name" value="RIBOSOMAL LARGE SUBUNIT PSEUDOURIDINE SYNTHASE A"/>
    <property type="match status" value="1"/>
</dbReference>
<dbReference type="GO" id="GO:0140098">
    <property type="term" value="F:catalytic activity, acting on RNA"/>
    <property type="evidence" value="ECO:0007669"/>
    <property type="project" value="UniProtKB-ARBA"/>
</dbReference>
<accession>A0A0F6U1T2</accession>
<evidence type="ECO:0000256" key="1">
    <source>
        <dbReference type="ARBA" id="ARBA00000073"/>
    </source>
</evidence>
<dbReference type="EMBL" id="CP011304">
    <property type="protein sequence ID" value="AKE63026.1"/>
    <property type="molecule type" value="Genomic_DNA"/>
</dbReference>
<comment type="catalytic activity">
    <reaction evidence="1">
        <text>a uridine in RNA = a pseudouridine in RNA</text>
        <dbReference type="Rhea" id="RHEA:48348"/>
        <dbReference type="Rhea" id="RHEA-COMP:12068"/>
        <dbReference type="Rhea" id="RHEA-COMP:12069"/>
        <dbReference type="ChEBI" id="CHEBI:65314"/>
        <dbReference type="ChEBI" id="CHEBI:65315"/>
    </reaction>
</comment>
<protein>
    <recommendedName>
        <fullName evidence="2">RNA pseudouridylate synthase</fullName>
    </recommendedName>
    <alternativeName>
        <fullName evidence="3">RNA-uridine isomerase</fullName>
    </alternativeName>
</protein>
<evidence type="ECO:0000313" key="6">
    <source>
        <dbReference type="EMBL" id="AKE63026.1"/>
    </source>
</evidence>
<dbReference type="GO" id="GO:0000455">
    <property type="term" value="P:enzyme-directed rRNA pseudouridine synthesis"/>
    <property type="evidence" value="ECO:0007669"/>
    <property type="project" value="TreeGrafter"/>
</dbReference>